<proteinExistence type="inferred from homology"/>
<dbReference type="Pfam" id="PF00931">
    <property type="entry name" value="NB-ARC"/>
    <property type="match status" value="1"/>
</dbReference>
<evidence type="ECO:0000256" key="5">
    <source>
        <dbReference type="ARBA" id="ARBA00022840"/>
    </source>
</evidence>
<dbReference type="InterPro" id="IPR036388">
    <property type="entry name" value="WH-like_DNA-bd_sf"/>
</dbReference>
<dbReference type="Pfam" id="PF00400">
    <property type="entry name" value="WD40"/>
    <property type="match status" value="1"/>
</dbReference>
<feature type="domain" description="Disease resistance protein At4g27190-like leucine-rich repeats" evidence="10">
    <location>
        <begin position="1271"/>
        <end position="1341"/>
    </location>
</feature>
<dbReference type="GO" id="GO:0043531">
    <property type="term" value="F:ADP binding"/>
    <property type="evidence" value="ECO:0007669"/>
    <property type="project" value="InterPro"/>
</dbReference>
<sequence>MGGLAFEEVIRAGKYVRHYTRNLQKLKDKLKELDDCLEINTRDVSEANGRGDEIEVNVRHWQTGADSLKADIEQLIEESFTKASISCIACSCPNIVWRYKFSKQAEEKMVDADARITNCNNFNHQISHPSSHYMENLQKLKDKLRDLGDCREIIRRKVSEDNGRGDEIEVNVLHWQTDASSLLDGNEQLISESTNICSTECPDITRQFKFSKQAEEKIADADGLIIKYNNFNHQISHPRPRPPELESLSDKNYVNFDSRASIFKDVMDALKDSNVNMIGVFGLGGVGKTTLVKEVGEQMRKDGTFKQVAMAVVSKDLNVKEVQSKLADSLNFEFKAKADDHERRATKLWNKFTNGDKYLIILDDIWEKVDLKAIGIPITDGKTGCKVVLTSRNEDLLSSRMEVNRNFSIGELLSAEAWTLFTKKVGNSFESQPELYSLAYKVCRKCKGLPIAVNALGEALKGKQEHAWMTALDMLEKYMLTKIEGIDTSVFASLRVSYDMLHSADAKSCFLLCCLFAEDAEIPIDELMRLCVARNLLDQNPHTLDKARNAVRTVVDTLKSASLLTIGGHETIVKIHDVIRDVGISIAREEEAFLVDHGALRWPRNPTNEPSYKAMSLSFKNIKGLPDGLVYPRIHTLMVDNTNFFHGLEVGDNFFNGMTQLVVLTVTRMHEQQDTSHVSLEELDTSSIDNASLEELDTSSIDNASLEELRELLANAQLTTLHIHVPNVKLLPKEDLKFAGLKGFRISVGLRSFYREELISRRCMLKLEGIQLRNEFIPLVEKAEELVLTPESSVHPLRLFNKLTVLIIEHFKLKYLFSPTTARGFVHLEVLKVTSCEIMEGIIGFEGQKDENEITGEVKFSKLKELKLKSLPNLISFFAKKEEMGTTLGSFSARAQPLFNEQVIFPVLEELTIDGLGSIIKIWDKQSVAVLEGQGSFCQLTSLQVSSCSKLMHVFPSNMHPQLKNLEWLEVKECETMKGIAEFEGEIDEDGLRNEVAASLALEVEHLEMVGVPKITEIRDKQPVLPEPKKEVESLCKLMGICIKNCGQLLYVFPSHMLPQNLQELFIHECDELEVIFSMELKEKEAINNDIIVFPRLKAVTLKTLRKLKSFYTETQGFFFSHKVAFPVLKRLSLLKLGKITRIWDDQPLSEPEKKAKSFSELEDIVVYGCDQLEYVLPSYMLLQLKNLQKLNIYSCTKVEVIISNNPKEKEATNNNDTIRFPQLKILELEDLPNLKSFIRCDDETQLLFSNKVIFPVLEWLNIDGLGSIIKIWDKQSLAVLEDQGSFSQLTNLKVKHCSKLMHVFPSNMHPQLKNLERLEVNECETMKGIAEFEGEIDEDGLRNEVAASLALEVEDKQPLPEPKKEVESLCKLMDIRIENCGQLLYVFPSHMLPQNLQQLFIEECDELEVIFSKELKEKEAINNDIIVFPQLQKVTLWALRKLKSFYTETQGSFFSHKVVFPVLKCMQFWNLDKITRIWDDQPLSEPEKEAKSFLQKIHVGNCNQLEYVLPFYMLPQLKNLQELNIWNCTKVEVIISNNPKEKEKEATNNNDTIRFPQLKTLTLSNLPNLKSFVCSDETQLLFSNKVVFLVLEMLFFANLSKITRIWDNQPLSEPEKEATSFLQEIYVADCNQLEYVLPFCMLPQLKNLQELIICRCGKMEMIISNNPKEKEATNNNDTIRFPQLKTLTLSDLPNLKSFVCSDEMQLFFSNKDAFPVLKLLDLSYDFEFLRNETSTKEECGTSGKESDYNGEELDEDLETPTKENNKMAGTSPAQARKGKDIQGIPWERLNITREKYRQTRLEQYKYNYKIVPQSGEGSEKDCKVTMKGGMYYEFRHNSRSMKSTILHDQMRNSVWATSKHDVYLMSQFSVTHWSALTCNKTEVLNVSGHVAPCEKHSGSLLEGFTRTQVSTLAVKDRLLVAGGYQGELICKNLDRPRVCFCTRTTFDDNASTNVVEIYSTQSGAVHFTAANNDCGVRDFDMEKFQLSKHFCFPWPVNHTSMSPDGKLRIIVGDDPEGMLVDSGTGKMVASLVGHLDFSLASAWHPDGLTFATGNQDKTCRIWDARNLSKSVAALRGNLGAIQSIRYSSDGRFMAMAELADFVHVFDAKSGYEKEQEIDFFGEISGMSFSPDTESLFIGVCIPIYGSLLEFRRRRNNSCPDSII</sequence>
<comment type="caution">
    <text evidence="11">The sequence shown here is derived from an EMBL/GenBank/DDBJ whole genome shotgun (WGS) entry which is preliminary data.</text>
</comment>
<protein>
    <recommendedName>
        <fullName evidence="13">NB-ARC domain-containing protein</fullName>
    </recommendedName>
</protein>
<dbReference type="Pfam" id="PF23247">
    <property type="entry name" value="LRR_RPS2"/>
    <property type="match status" value="7"/>
</dbReference>
<dbReference type="Gene3D" id="2.130.10.10">
    <property type="entry name" value="YVTN repeat-like/Quinoprotein amine dehydrogenase"/>
    <property type="match status" value="1"/>
</dbReference>
<evidence type="ECO:0000256" key="4">
    <source>
        <dbReference type="ARBA" id="ARBA00022821"/>
    </source>
</evidence>
<feature type="domain" description="Disease resistance protein At4g27190-like leucine-rich repeats" evidence="10">
    <location>
        <begin position="1367"/>
        <end position="1456"/>
    </location>
</feature>
<keyword evidence="6" id="KW-0853">WD repeat</keyword>
<keyword evidence="5" id="KW-0067">ATP-binding</keyword>
<evidence type="ECO:0008006" key="13">
    <source>
        <dbReference type="Google" id="ProtNLM"/>
    </source>
</evidence>
<reference evidence="11" key="1">
    <citation type="submission" date="2020-08" db="EMBL/GenBank/DDBJ databases">
        <title>Plant Genome Project.</title>
        <authorList>
            <person name="Zhang R.-G."/>
        </authorList>
    </citation>
    <scope>NUCLEOTIDE SEQUENCE</scope>
    <source>
        <strain evidence="11">WSP0</strain>
        <tissue evidence="11">Leaf</tissue>
    </source>
</reference>
<dbReference type="SUPFAM" id="SSF50978">
    <property type="entry name" value="WD40 repeat-like"/>
    <property type="match status" value="1"/>
</dbReference>
<dbReference type="Gene3D" id="3.40.50.300">
    <property type="entry name" value="P-loop containing nucleotide triphosphate hydrolases"/>
    <property type="match status" value="1"/>
</dbReference>
<feature type="domain" description="Disease resistance protein At4g27190-like leucine-rich repeats" evidence="10">
    <location>
        <begin position="1138"/>
        <end position="1250"/>
    </location>
</feature>
<evidence type="ECO:0000259" key="10">
    <source>
        <dbReference type="Pfam" id="PF23247"/>
    </source>
</evidence>
<dbReference type="PROSITE" id="PS50294">
    <property type="entry name" value="WD_REPEATS_REGION"/>
    <property type="match status" value="1"/>
</dbReference>
<evidence type="ECO:0000313" key="12">
    <source>
        <dbReference type="Proteomes" id="UP000823749"/>
    </source>
</evidence>
<dbReference type="InterPro" id="IPR002182">
    <property type="entry name" value="NB-ARC"/>
</dbReference>
<evidence type="ECO:0000313" key="11">
    <source>
        <dbReference type="EMBL" id="KAG5555627.1"/>
    </source>
</evidence>
<feature type="domain" description="Disease resistance protein At4g27190-like leucine-rich repeats" evidence="10">
    <location>
        <begin position="796"/>
        <end position="882"/>
    </location>
</feature>
<comment type="similarity">
    <text evidence="1">Belongs to the disease resistance NB-LRR family.</text>
</comment>
<dbReference type="InterPro" id="IPR050905">
    <property type="entry name" value="Plant_NBS-LRR"/>
</dbReference>
<evidence type="ECO:0000256" key="3">
    <source>
        <dbReference type="ARBA" id="ARBA00022737"/>
    </source>
</evidence>
<feature type="repeat" description="WD" evidence="6">
    <location>
        <begin position="2032"/>
        <end position="2073"/>
    </location>
</feature>
<evidence type="ECO:0000256" key="1">
    <source>
        <dbReference type="ARBA" id="ARBA00008894"/>
    </source>
</evidence>
<dbReference type="Gene3D" id="1.10.8.430">
    <property type="entry name" value="Helical domain of apoptotic protease-activating factors"/>
    <property type="match status" value="1"/>
</dbReference>
<feature type="domain" description="Disease resistance protein At4g27190-like leucine-rich repeats" evidence="10">
    <location>
        <begin position="1601"/>
        <end position="1703"/>
    </location>
</feature>
<dbReference type="InterPro" id="IPR027417">
    <property type="entry name" value="P-loop_NTPase"/>
</dbReference>
<feature type="coiled-coil region" evidence="7">
    <location>
        <begin position="16"/>
        <end position="43"/>
    </location>
</feature>
<dbReference type="SUPFAM" id="SSF52047">
    <property type="entry name" value="RNI-like"/>
    <property type="match status" value="3"/>
</dbReference>
<keyword evidence="2" id="KW-0433">Leucine-rich repeat</keyword>
<gene>
    <name evidence="11" type="ORF">RHGRI_006318</name>
</gene>
<evidence type="ECO:0000256" key="6">
    <source>
        <dbReference type="PROSITE-ProRule" id="PRU00221"/>
    </source>
</evidence>
<dbReference type="FunFam" id="2.130.10.10:FF:000637">
    <property type="entry name" value="WD-40 repeat family protein"/>
    <property type="match status" value="1"/>
</dbReference>
<keyword evidence="3" id="KW-0677">Repeat</keyword>
<dbReference type="PANTHER" id="PTHR33463">
    <property type="entry name" value="NB-ARC DOMAIN-CONTAINING PROTEIN-RELATED"/>
    <property type="match status" value="1"/>
</dbReference>
<dbReference type="InterPro" id="IPR001680">
    <property type="entry name" value="WD40_rpt"/>
</dbReference>
<keyword evidence="4" id="KW-0611">Plant defense</keyword>
<evidence type="ECO:0000259" key="9">
    <source>
        <dbReference type="Pfam" id="PF00931"/>
    </source>
</evidence>
<feature type="domain" description="NB-ARC" evidence="9">
    <location>
        <begin position="265"/>
        <end position="427"/>
    </location>
</feature>
<evidence type="ECO:0000256" key="8">
    <source>
        <dbReference type="SAM" id="MobiDB-lite"/>
    </source>
</evidence>
<feature type="region of interest" description="Disordered" evidence="8">
    <location>
        <begin position="1759"/>
        <end position="1779"/>
    </location>
</feature>
<dbReference type="InterPro" id="IPR042197">
    <property type="entry name" value="Apaf_helical"/>
</dbReference>
<dbReference type="GO" id="GO:0005524">
    <property type="term" value="F:ATP binding"/>
    <property type="evidence" value="ECO:0007669"/>
    <property type="project" value="UniProtKB-KW"/>
</dbReference>
<name>A0AAV6KTR2_9ERIC</name>
<dbReference type="Gene3D" id="3.80.10.10">
    <property type="entry name" value="Ribonuclease Inhibitor"/>
    <property type="match status" value="5"/>
</dbReference>
<feature type="domain" description="Disease resistance protein At4g27190-like leucine-rich repeats" evidence="10">
    <location>
        <begin position="920"/>
        <end position="1057"/>
    </location>
</feature>
<dbReference type="InterPro" id="IPR057135">
    <property type="entry name" value="At4g27190-like_LRR"/>
</dbReference>
<organism evidence="11 12">
    <name type="scientific">Rhododendron griersonianum</name>
    <dbReference type="NCBI Taxonomy" id="479676"/>
    <lineage>
        <taxon>Eukaryota</taxon>
        <taxon>Viridiplantae</taxon>
        <taxon>Streptophyta</taxon>
        <taxon>Embryophyta</taxon>
        <taxon>Tracheophyta</taxon>
        <taxon>Spermatophyta</taxon>
        <taxon>Magnoliopsida</taxon>
        <taxon>eudicotyledons</taxon>
        <taxon>Gunneridae</taxon>
        <taxon>Pentapetalae</taxon>
        <taxon>asterids</taxon>
        <taxon>Ericales</taxon>
        <taxon>Ericaceae</taxon>
        <taxon>Ericoideae</taxon>
        <taxon>Rhodoreae</taxon>
        <taxon>Rhododendron</taxon>
    </lineage>
</organism>
<dbReference type="PROSITE" id="PS50082">
    <property type="entry name" value="WD_REPEATS_2"/>
    <property type="match status" value="1"/>
</dbReference>
<evidence type="ECO:0000256" key="2">
    <source>
        <dbReference type="ARBA" id="ARBA00022614"/>
    </source>
</evidence>
<dbReference type="GO" id="GO:0005829">
    <property type="term" value="C:cytosol"/>
    <property type="evidence" value="ECO:0007669"/>
    <property type="project" value="UniProtKB-ARBA"/>
</dbReference>
<dbReference type="EMBL" id="JACTNZ010000003">
    <property type="protein sequence ID" value="KAG5555627.1"/>
    <property type="molecule type" value="Genomic_DNA"/>
</dbReference>
<keyword evidence="12" id="KW-1185">Reference proteome</keyword>
<dbReference type="Proteomes" id="UP000823749">
    <property type="component" value="Chromosome 3"/>
</dbReference>
<dbReference type="SMART" id="SM00320">
    <property type="entry name" value="WD40"/>
    <property type="match status" value="2"/>
</dbReference>
<dbReference type="PANTHER" id="PTHR33463:SF198">
    <property type="entry name" value="RPP4C3"/>
    <property type="match status" value="1"/>
</dbReference>
<dbReference type="SUPFAM" id="SSF52540">
    <property type="entry name" value="P-loop containing nucleoside triphosphate hydrolases"/>
    <property type="match status" value="1"/>
</dbReference>
<dbReference type="InterPro" id="IPR036322">
    <property type="entry name" value="WD40_repeat_dom_sf"/>
</dbReference>
<feature type="domain" description="Disease resistance protein At4g27190-like leucine-rich repeats" evidence="10">
    <location>
        <begin position="1473"/>
        <end position="1580"/>
    </location>
</feature>
<dbReference type="InterPro" id="IPR015943">
    <property type="entry name" value="WD40/YVTN_repeat-like_dom_sf"/>
</dbReference>
<keyword evidence="7" id="KW-0175">Coiled coil</keyword>
<evidence type="ECO:0000256" key="7">
    <source>
        <dbReference type="SAM" id="Coils"/>
    </source>
</evidence>
<accession>A0AAV6KTR2</accession>
<keyword evidence="5" id="KW-0547">Nucleotide-binding</keyword>
<dbReference type="Gene3D" id="1.10.10.10">
    <property type="entry name" value="Winged helix-like DNA-binding domain superfamily/Winged helix DNA-binding domain"/>
    <property type="match status" value="1"/>
</dbReference>
<dbReference type="PRINTS" id="PR00364">
    <property type="entry name" value="DISEASERSIST"/>
</dbReference>
<dbReference type="FunFam" id="3.40.50.300:FF:001091">
    <property type="entry name" value="Probable disease resistance protein At1g61300"/>
    <property type="match status" value="1"/>
</dbReference>
<dbReference type="GO" id="GO:0006952">
    <property type="term" value="P:defense response"/>
    <property type="evidence" value="ECO:0007669"/>
    <property type="project" value="UniProtKB-KW"/>
</dbReference>
<dbReference type="InterPro" id="IPR032675">
    <property type="entry name" value="LRR_dom_sf"/>
</dbReference>